<dbReference type="EMBL" id="FPIZ01000002">
    <property type="protein sequence ID" value="SFW23070.1"/>
    <property type="molecule type" value="Genomic_DNA"/>
</dbReference>
<keyword evidence="1" id="KW-0732">Signal</keyword>
<dbReference type="AlphaFoldDB" id="A0A1K1MMA9"/>
<reference evidence="3 5" key="2">
    <citation type="submission" date="2023-11" db="EMBL/GenBank/DDBJ databases">
        <title>MicrobeMod: A computational toolkit for identifying prokaryotic methylation and restriction-modification with nanopore sequencing.</title>
        <authorList>
            <person name="Crits-Christoph A."/>
            <person name="Kang S.C."/>
            <person name="Lee H."/>
            <person name="Ostrov N."/>
        </authorList>
    </citation>
    <scope>NUCLEOTIDE SEQUENCE [LARGE SCALE GENOMIC DNA]</scope>
    <source>
        <strain evidence="3 5">ATCC 23090</strain>
    </source>
</reference>
<dbReference type="EMBL" id="CP140154">
    <property type="protein sequence ID" value="WQG91648.1"/>
    <property type="molecule type" value="Genomic_DNA"/>
</dbReference>
<evidence type="ECO:0000313" key="4">
    <source>
        <dbReference type="Proteomes" id="UP000183788"/>
    </source>
</evidence>
<sequence>MKHCLVLSLFVCLFFNTTSTQAQDRLLSQFYNAHRGVAVTFRIGVGRLPMRFISGLIPRDKVADGADAKMIFSKIHKIKLYAMEGYDGPIPAADLLSLKRKLIDKDHFDVLMEVRDKGSVVHVLNKGADDNLGNVVMLIQDEKDILIVHLHTSLKVDDINMLIREFNKKSSSSTTSTASL</sequence>
<keyword evidence="5" id="KW-1185">Reference proteome</keyword>
<name>A0A1K1MMA9_9BACT</name>
<gene>
    <name evidence="2" type="ORF">SAMN05661012_00616</name>
    <name evidence="3" type="ORF">SR876_09045</name>
</gene>
<evidence type="ECO:0000256" key="1">
    <source>
        <dbReference type="SAM" id="SignalP"/>
    </source>
</evidence>
<dbReference type="RefSeq" id="WP_072357144.1">
    <property type="nucleotide sequence ID" value="NZ_CP139972.1"/>
</dbReference>
<protein>
    <submittedName>
        <fullName evidence="3">DUF4252 domain-containing protein</fullName>
    </submittedName>
</protein>
<evidence type="ECO:0000313" key="5">
    <source>
        <dbReference type="Proteomes" id="UP001326715"/>
    </source>
</evidence>
<dbReference type="Pfam" id="PF14060">
    <property type="entry name" value="DUF4252"/>
    <property type="match status" value="1"/>
</dbReference>
<reference evidence="2 4" key="1">
    <citation type="submission" date="2016-11" db="EMBL/GenBank/DDBJ databases">
        <authorList>
            <person name="Jaros S."/>
            <person name="Januszkiewicz K."/>
            <person name="Wedrychowicz H."/>
        </authorList>
    </citation>
    <scope>NUCLEOTIDE SEQUENCE [LARGE SCALE GENOMIC DNA]</scope>
    <source>
        <strain evidence="2 4">DSM 784</strain>
    </source>
</reference>
<proteinExistence type="predicted"/>
<dbReference type="Proteomes" id="UP001326715">
    <property type="component" value="Chromosome"/>
</dbReference>
<evidence type="ECO:0000313" key="3">
    <source>
        <dbReference type="EMBL" id="WQG91648.1"/>
    </source>
</evidence>
<dbReference type="OrthoDB" id="656399at2"/>
<accession>A0A1K1MMA9</accession>
<feature type="chain" id="PRO_5013063363" evidence="1">
    <location>
        <begin position="23"/>
        <end position="180"/>
    </location>
</feature>
<evidence type="ECO:0000313" key="2">
    <source>
        <dbReference type="EMBL" id="SFW23070.1"/>
    </source>
</evidence>
<organism evidence="2 4">
    <name type="scientific">Chitinophaga sancti</name>
    <dbReference type="NCBI Taxonomy" id="1004"/>
    <lineage>
        <taxon>Bacteria</taxon>
        <taxon>Pseudomonadati</taxon>
        <taxon>Bacteroidota</taxon>
        <taxon>Chitinophagia</taxon>
        <taxon>Chitinophagales</taxon>
        <taxon>Chitinophagaceae</taxon>
        <taxon>Chitinophaga</taxon>
    </lineage>
</organism>
<dbReference type="InterPro" id="IPR025348">
    <property type="entry name" value="DUF4252"/>
</dbReference>
<feature type="signal peptide" evidence="1">
    <location>
        <begin position="1"/>
        <end position="22"/>
    </location>
</feature>
<dbReference type="Proteomes" id="UP000183788">
    <property type="component" value="Unassembled WGS sequence"/>
</dbReference>